<accession>A0A1J5QU57</accession>
<dbReference type="InterPro" id="IPR005320">
    <property type="entry name" value="Peptidase_S51"/>
</dbReference>
<dbReference type="SUPFAM" id="SSF52317">
    <property type="entry name" value="Class I glutamine amidotransferase-like"/>
    <property type="match status" value="1"/>
</dbReference>
<gene>
    <name evidence="5" type="ORF">GALL_372120</name>
</gene>
<keyword evidence="4" id="KW-0720">Serine protease</keyword>
<comment type="similarity">
    <text evidence="1">Belongs to the peptidase S51 family.</text>
</comment>
<evidence type="ECO:0000256" key="2">
    <source>
        <dbReference type="ARBA" id="ARBA00022670"/>
    </source>
</evidence>
<dbReference type="GO" id="GO:0006508">
    <property type="term" value="P:proteolysis"/>
    <property type="evidence" value="ECO:0007669"/>
    <property type="project" value="UniProtKB-KW"/>
</dbReference>
<comment type="caution">
    <text evidence="5">The sequence shown here is derived from an EMBL/GenBank/DDBJ whole genome shotgun (WGS) entry which is preliminary data.</text>
</comment>
<dbReference type="CDD" id="cd03146">
    <property type="entry name" value="GAT1_Peptidase_E"/>
    <property type="match status" value="1"/>
</dbReference>
<evidence type="ECO:0000256" key="1">
    <source>
        <dbReference type="ARBA" id="ARBA00006534"/>
    </source>
</evidence>
<dbReference type="PANTHER" id="PTHR20842">
    <property type="entry name" value="PROTEASE S51 ALPHA-ASPARTYL DIPEPTIDASE"/>
    <property type="match status" value="1"/>
</dbReference>
<name>A0A1J5QU57_9ZZZZ</name>
<keyword evidence="2" id="KW-0645">Protease</keyword>
<dbReference type="Gene3D" id="3.40.50.880">
    <property type="match status" value="1"/>
</dbReference>
<keyword evidence="3" id="KW-0378">Hydrolase</keyword>
<dbReference type="PANTHER" id="PTHR20842:SF0">
    <property type="entry name" value="ALPHA-ASPARTYL DIPEPTIDASE"/>
    <property type="match status" value="1"/>
</dbReference>
<dbReference type="InterPro" id="IPR029062">
    <property type="entry name" value="Class_I_gatase-like"/>
</dbReference>
<protein>
    <submittedName>
        <fullName evidence="5">Peptidase family S51</fullName>
    </submittedName>
</protein>
<dbReference type="EMBL" id="MLJW01000980">
    <property type="protein sequence ID" value="OIQ81019.1"/>
    <property type="molecule type" value="Genomic_DNA"/>
</dbReference>
<dbReference type="Pfam" id="PF03575">
    <property type="entry name" value="Peptidase_S51"/>
    <property type="match status" value="1"/>
</dbReference>
<evidence type="ECO:0000256" key="3">
    <source>
        <dbReference type="ARBA" id="ARBA00022801"/>
    </source>
</evidence>
<dbReference type="GO" id="GO:0008236">
    <property type="term" value="F:serine-type peptidase activity"/>
    <property type="evidence" value="ECO:0007669"/>
    <property type="project" value="UniProtKB-KW"/>
</dbReference>
<reference evidence="5" key="1">
    <citation type="submission" date="2016-10" db="EMBL/GenBank/DDBJ databases">
        <title>Sequence of Gallionella enrichment culture.</title>
        <authorList>
            <person name="Poehlein A."/>
            <person name="Muehling M."/>
            <person name="Daniel R."/>
        </authorList>
    </citation>
    <scope>NUCLEOTIDE SEQUENCE</scope>
</reference>
<sequence length="241" mass="25955">MTKRLIMATSGGFVLTKHGTRRPGAAFLRALELTGKERPKVCLVMTASGDDSNYISTSYESLSDSHCDVSHLNLFYYPNADIEERICGADLVWVGGGSVANLLALWRLHGVDDAMRQAWEQGTVLAGVSAGSICWHQGGPTDSFGQTLRPITNGLGFLPYGNGVHYDSEAQRRPLLHSLVGDGTLPLSYATDDYVGILYEGTTPVEVVSDRAVTPDGPAAYRIEKIGSEVVETRLPIGRIG</sequence>
<evidence type="ECO:0000313" key="5">
    <source>
        <dbReference type="EMBL" id="OIQ81019.1"/>
    </source>
</evidence>
<evidence type="ECO:0000256" key="4">
    <source>
        <dbReference type="ARBA" id="ARBA00022825"/>
    </source>
</evidence>
<dbReference type="AlphaFoldDB" id="A0A1J5QU57"/>
<organism evidence="5">
    <name type="scientific">mine drainage metagenome</name>
    <dbReference type="NCBI Taxonomy" id="410659"/>
    <lineage>
        <taxon>unclassified sequences</taxon>
        <taxon>metagenomes</taxon>
        <taxon>ecological metagenomes</taxon>
    </lineage>
</organism>
<proteinExistence type="inferred from homology"/>